<keyword evidence="5 9" id="KW-0812">Transmembrane</keyword>
<feature type="transmembrane region" description="Helical" evidence="9">
    <location>
        <begin position="425"/>
        <end position="445"/>
    </location>
</feature>
<gene>
    <name evidence="10" type="ORF">CDOO_10230</name>
</gene>
<sequence length="465" mass="48389">MSTALTSGDAGASRKGHTGIIIATSLMLFSMFFGAGNLIFPPQLGVNAGENFWPAILGFLGAGVLLPVLGIIAIALSGNSVSDLARRAGVVFGIVFPILAYLSIGAFYALPRTGAVSFEIAITPLTGWEGLGASAIFNLVFFGVSLVLSWNPNTIVDSLGKFLTPVLVVLLLVLIGISIFRFDTISRTPTEDFVSNPAATGLLEGYLTMDAIASLAFSIVVISSLRHKGLGEGKPLVKGTITAGLIAGALLAMIYVGLGVVGRVLPGAEDLENGAGMLSVAANATMGFPGQILFAVIVLLACLTTSVGLITSTSEFFESLVPGLKYHFWVVLFSLAATAMATLGLETVLAVAAPVIGLIYPPAITLIFLALLEPALRGRIHFYWTFRIAIWVAVIWSALSTLQSLGWGASVIDPIVSWAPLQSASLGWVLPTVIGLIIGLILDAVRPHEPAPAPAATPEREAAAL</sequence>
<organism evidence="10 11">
    <name type="scientific">Corynebacterium doosanense CAU 212 = DSM 45436</name>
    <dbReference type="NCBI Taxonomy" id="558173"/>
    <lineage>
        <taxon>Bacteria</taxon>
        <taxon>Bacillati</taxon>
        <taxon>Actinomycetota</taxon>
        <taxon>Actinomycetes</taxon>
        <taxon>Mycobacteriales</taxon>
        <taxon>Corynebacteriaceae</taxon>
        <taxon>Corynebacterium</taxon>
    </lineage>
</organism>
<feature type="transmembrane region" description="Helical" evidence="9">
    <location>
        <begin position="236"/>
        <end position="258"/>
    </location>
</feature>
<dbReference type="KEGG" id="cdo:CDOO_10230"/>
<dbReference type="GO" id="GO:0015188">
    <property type="term" value="F:L-isoleucine transmembrane transporter activity"/>
    <property type="evidence" value="ECO:0007669"/>
    <property type="project" value="TreeGrafter"/>
</dbReference>
<keyword evidence="3" id="KW-0813">Transport</keyword>
<dbReference type="AlphaFoldDB" id="A0A097IHI0"/>
<dbReference type="OrthoDB" id="9783920at2"/>
<feature type="transmembrane region" description="Helical" evidence="9">
    <location>
        <begin position="88"/>
        <end position="110"/>
    </location>
</feature>
<evidence type="ECO:0000313" key="10">
    <source>
        <dbReference type="EMBL" id="AIT61602.1"/>
    </source>
</evidence>
<evidence type="ECO:0000256" key="3">
    <source>
        <dbReference type="ARBA" id="ARBA00022448"/>
    </source>
</evidence>
<dbReference type="PANTHER" id="PTHR30588">
    <property type="entry name" value="BRANCHED-CHAIN AMINO ACID TRANSPORT SYSTEM 2 CARRIER PROTEIN"/>
    <property type="match status" value="1"/>
</dbReference>
<keyword evidence="11" id="KW-1185">Reference proteome</keyword>
<feature type="transmembrane region" description="Helical" evidence="9">
    <location>
        <begin position="20"/>
        <end position="40"/>
    </location>
</feature>
<dbReference type="Pfam" id="PF05525">
    <property type="entry name" value="Branch_AA_trans"/>
    <property type="match status" value="1"/>
</dbReference>
<keyword evidence="8 9" id="KW-0472">Membrane</keyword>
<dbReference type="GO" id="GO:0015818">
    <property type="term" value="P:isoleucine transport"/>
    <property type="evidence" value="ECO:0007669"/>
    <property type="project" value="TreeGrafter"/>
</dbReference>
<dbReference type="eggNOG" id="COG1114">
    <property type="taxonomic scope" value="Bacteria"/>
</dbReference>
<name>A0A097IHI0_9CORY</name>
<dbReference type="PANTHER" id="PTHR30588:SF7">
    <property type="entry name" value="BRANCHED-CHAIN AMINO ACID CARRIER PROTEIN SAOUHSC_01411-RELATED"/>
    <property type="match status" value="1"/>
</dbReference>
<feature type="transmembrane region" description="Helical" evidence="9">
    <location>
        <begin position="326"/>
        <end position="345"/>
    </location>
</feature>
<dbReference type="NCBIfam" id="TIGR00796">
    <property type="entry name" value="livcs"/>
    <property type="match status" value="1"/>
</dbReference>
<dbReference type="GO" id="GO:0015190">
    <property type="term" value="F:L-leucine transmembrane transporter activity"/>
    <property type="evidence" value="ECO:0007669"/>
    <property type="project" value="TreeGrafter"/>
</dbReference>
<dbReference type="GO" id="GO:0015820">
    <property type="term" value="P:L-leucine transport"/>
    <property type="evidence" value="ECO:0007669"/>
    <property type="project" value="TreeGrafter"/>
</dbReference>
<evidence type="ECO:0000256" key="9">
    <source>
        <dbReference type="SAM" id="Phobius"/>
    </source>
</evidence>
<feature type="transmembrane region" description="Helical" evidence="9">
    <location>
        <begin position="292"/>
        <end position="314"/>
    </location>
</feature>
<proteinExistence type="inferred from homology"/>
<keyword evidence="7 9" id="KW-1133">Transmembrane helix</keyword>
<feature type="transmembrane region" description="Helical" evidence="9">
    <location>
        <begin position="202"/>
        <end position="224"/>
    </location>
</feature>
<feature type="transmembrane region" description="Helical" evidence="9">
    <location>
        <begin position="162"/>
        <end position="182"/>
    </location>
</feature>
<dbReference type="HOGENOM" id="CLU_036807_0_1_11"/>
<reference evidence="10 11" key="1">
    <citation type="submission" date="2013-09" db="EMBL/GenBank/DDBJ databases">
        <title>Complete genome sequence of Corynebacterium doosanense CAU 212(T) (=DSM 45436(T)), isolated from activated sludge.</title>
        <authorList>
            <person name="Schaffert L."/>
            <person name="Albersmeier A."/>
            <person name="Kalinowski J."/>
            <person name="Ruckert C."/>
        </authorList>
    </citation>
    <scope>NUCLEOTIDE SEQUENCE [LARGE SCALE GENOMIC DNA]</scope>
    <source>
        <strain evidence="10 11">CAU 212</strain>
    </source>
</reference>
<dbReference type="Proteomes" id="UP000029914">
    <property type="component" value="Chromosome"/>
</dbReference>
<evidence type="ECO:0000256" key="8">
    <source>
        <dbReference type="ARBA" id="ARBA00023136"/>
    </source>
</evidence>
<dbReference type="EMBL" id="CP006764">
    <property type="protein sequence ID" value="AIT61602.1"/>
    <property type="molecule type" value="Genomic_DNA"/>
</dbReference>
<evidence type="ECO:0000256" key="7">
    <source>
        <dbReference type="ARBA" id="ARBA00022989"/>
    </source>
</evidence>
<dbReference type="RefSeq" id="WP_018020709.1">
    <property type="nucleotide sequence ID" value="NZ_AQUX01000001.1"/>
</dbReference>
<comment type="subcellular location">
    <subcellularLocation>
        <location evidence="1">Cell membrane</location>
        <topology evidence="1">Multi-pass membrane protein</topology>
    </subcellularLocation>
</comment>
<evidence type="ECO:0000256" key="6">
    <source>
        <dbReference type="ARBA" id="ARBA00022970"/>
    </source>
</evidence>
<evidence type="ECO:0000256" key="1">
    <source>
        <dbReference type="ARBA" id="ARBA00004651"/>
    </source>
</evidence>
<feature type="transmembrane region" description="Helical" evidence="9">
    <location>
        <begin position="52"/>
        <end position="76"/>
    </location>
</feature>
<evidence type="ECO:0000256" key="4">
    <source>
        <dbReference type="ARBA" id="ARBA00022475"/>
    </source>
</evidence>
<evidence type="ECO:0000256" key="2">
    <source>
        <dbReference type="ARBA" id="ARBA00008540"/>
    </source>
</evidence>
<dbReference type="InterPro" id="IPR004685">
    <property type="entry name" value="Brnchd-chn_aa_trnsp_Livcs"/>
</dbReference>
<feature type="transmembrane region" description="Helical" evidence="9">
    <location>
        <begin position="384"/>
        <end position="405"/>
    </location>
</feature>
<feature type="transmembrane region" description="Helical" evidence="9">
    <location>
        <begin position="351"/>
        <end position="372"/>
    </location>
</feature>
<dbReference type="GO" id="GO:0005886">
    <property type="term" value="C:plasma membrane"/>
    <property type="evidence" value="ECO:0007669"/>
    <property type="project" value="UniProtKB-SubCell"/>
</dbReference>
<accession>A0A097IHI0</accession>
<keyword evidence="6" id="KW-0029">Amino-acid transport</keyword>
<comment type="similarity">
    <text evidence="2">Belongs to the branched chain amino acid transporter family.</text>
</comment>
<dbReference type="GO" id="GO:0005304">
    <property type="term" value="F:L-valine transmembrane transporter activity"/>
    <property type="evidence" value="ECO:0007669"/>
    <property type="project" value="TreeGrafter"/>
</dbReference>
<keyword evidence="4" id="KW-1003">Cell membrane</keyword>
<feature type="transmembrane region" description="Helical" evidence="9">
    <location>
        <begin position="130"/>
        <end position="150"/>
    </location>
</feature>
<protein>
    <submittedName>
        <fullName evidence="10">Amino acid:cation symporter</fullName>
    </submittedName>
</protein>
<evidence type="ECO:0000256" key="5">
    <source>
        <dbReference type="ARBA" id="ARBA00022692"/>
    </source>
</evidence>
<dbReference type="STRING" id="558173.CDOO_10230"/>
<evidence type="ECO:0000313" key="11">
    <source>
        <dbReference type="Proteomes" id="UP000029914"/>
    </source>
</evidence>